<keyword evidence="1" id="KW-0067">ATP-binding</keyword>
<dbReference type="Pfam" id="PF14398">
    <property type="entry name" value="ATPgrasp_YheCD"/>
    <property type="match status" value="1"/>
</dbReference>
<dbReference type="PROSITE" id="PS50975">
    <property type="entry name" value="ATP_GRASP"/>
    <property type="match status" value="1"/>
</dbReference>
<feature type="domain" description="ATP-grasp" evidence="3">
    <location>
        <begin position="114"/>
        <end position="355"/>
    </location>
</feature>
<comment type="caution">
    <text evidence="4">The sequence shown here is derived from an EMBL/GenBank/DDBJ whole genome shotgun (WGS) entry which is preliminary data.</text>
</comment>
<dbReference type="Proteomes" id="UP001519287">
    <property type="component" value="Unassembled WGS sequence"/>
</dbReference>
<evidence type="ECO:0000259" key="3">
    <source>
        <dbReference type="PROSITE" id="PS50975"/>
    </source>
</evidence>
<dbReference type="Gene3D" id="3.30.470.20">
    <property type="entry name" value="ATP-grasp fold, B domain"/>
    <property type="match status" value="1"/>
</dbReference>
<evidence type="ECO:0000256" key="2">
    <source>
        <dbReference type="SAM" id="MobiDB-lite"/>
    </source>
</evidence>
<sequence length="391" mass="44791">MSYARLGILAVYMSGARLEELPYYKKLTAEGKKLGLQIEVFTPTDVDNKETIRTLRYDSETGKWVRKRTTFPPVIYDRCRYHGPATFRLLKAFRNKFSRLTYLSKPLANKWTMHQVLSESAAISSHLPATVRYSGPQELIRFLKKHKLIYVKPKNGTGGRGILRIEQTDADRYLIQGRNQQRTIISPLRASEKQLSTKLHSLNLSADYVVQQGISLTLKDGRVHDYRLLIQKNGKGKWEVTGCAGRIGPYKSITSNLHGGGSAIPMEKLLYSRFQSRSKIEQIKNEIYRFAHELAPFLETKFGKLCELGIDIAVDPKGNVWLLEVNPKPSREVFHRIGEKETYRKAIKRPLEYALWMMKQRNHSDKDSESKDLESKAAAENKDGENSEAEK</sequence>
<dbReference type="InterPro" id="IPR026838">
    <property type="entry name" value="YheC/D"/>
</dbReference>
<evidence type="ECO:0000313" key="4">
    <source>
        <dbReference type="EMBL" id="MBP1993278.1"/>
    </source>
</evidence>
<keyword evidence="5" id="KW-1185">Reference proteome</keyword>
<gene>
    <name evidence="4" type="ORF">J2Z66_004899</name>
</gene>
<dbReference type="InterPro" id="IPR011761">
    <property type="entry name" value="ATP-grasp"/>
</dbReference>
<evidence type="ECO:0000313" key="5">
    <source>
        <dbReference type="Proteomes" id="UP001519287"/>
    </source>
</evidence>
<name>A0ABS4J0A6_9BACL</name>
<evidence type="ECO:0000256" key="1">
    <source>
        <dbReference type="PROSITE-ProRule" id="PRU00409"/>
    </source>
</evidence>
<reference evidence="4 5" key="1">
    <citation type="submission" date="2021-03" db="EMBL/GenBank/DDBJ databases">
        <title>Genomic Encyclopedia of Type Strains, Phase IV (KMG-IV): sequencing the most valuable type-strain genomes for metagenomic binning, comparative biology and taxonomic classification.</title>
        <authorList>
            <person name="Goeker M."/>
        </authorList>
    </citation>
    <scope>NUCLEOTIDE SEQUENCE [LARGE SCALE GENOMIC DNA]</scope>
    <source>
        <strain evidence="4 5">DSM 26048</strain>
    </source>
</reference>
<dbReference type="RefSeq" id="WP_245375786.1">
    <property type="nucleotide sequence ID" value="NZ_JAGGLB010000018.1"/>
</dbReference>
<protein>
    <recommendedName>
        <fullName evidence="3">ATP-grasp domain-containing protein</fullName>
    </recommendedName>
</protein>
<accession>A0ABS4J0A6</accession>
<proteinExistence type="predicted"/>
<organism evidence="4 5">
    <name type="scientific">Paenibacillus eucommiae</name>
    <dbReference type="NCBI Taxonomy" id="1355755"/>
    <lineage>
        <taxon>Bacteria</taxon>
        <taxon>Bacillati</taxon>
        <taxon>Bacillota</taxon>
        <taxon>Bacilli</taxon>
        <taxon>Bacillales</taxon>
        <taxon>Paenibacillaceae</taxon>
        <taxon>Paenibacillus</taxon>
    </lineage>
</organism>
<feature type="region of interest" description="Disordered" evidence="2">
    <location>
        <begin position="362"/>
        <end position="391"/>
    </location>
</feature>
<dbReference type="SUPFAM" id="SSF56059">
    <property type="entry name" value="Glutathione synthetase ATP-binding domain-like"/>
    <property type="match status" value="1"/>
</dbReference>
<dbReference type="EMBL" id="JAGGLB010000018">
    <property type="protein sequence ID" value="MBP1993278.1"/>
    <property type="molecule type" value="Genomic_DNA"/>
</dbReference>
<keyword evidence="1" id="KW-0547">Nucleotide-binding</keyword>